<proteinExistence type="predicted"/>
<dbReference type="STRING" id="351160.RRC409"/>
<organism evidence="1 2">
    <name type="scientific">Methanocella arvoryzae (strain DSM 22066 / NBRC 105507 / MRE50)</name>
    <dbReference type="NCBI Taxonomy" id="351160"/>
    <lineage>
        <taxon>Archaea</taxon>
        <taxon>Methanobacteriati</taxon>
        <taxon>Methanobacteriota</taxon>
        <taxon>Stenosarchaea group</taxon>
        <taxon>Methanomicrobia</taxon>
        <taxon>Methanocellales</taxon>
        <taxon>Methanocellaceae</taxon>
        <taxon>Methanocella</taxon>
    </lineage>
</organism>
<dbReference type="RefSeq" id="WP_012034476.1">
    <property type="nucleotide sequence ID" value="NC_009464.1"/>
</dbReference>
<dbReference type="Proteomes" id="UP000000663">
    <property type="component" value="Chromosome"/>
</dbReference>
<dbReference type="EMBL" id="AM114193">
    <property type="protein sequence ID" value="CAJ38115.1"/>
    <property type="molecule type" value="Genomic_DNA"/>
</dbReference>
<gene>
    <name evidence="1" type="ORF">RRC409</name>
</gene>
<dbReference type="KEGG" id="rci:RRC409"/>
<accession>Q0W0H8</accession>
<evidence type="ECO:0000313" key="1">
    <source>
        <dbReference type="EMBL" id="CAJ38115.1"/>
    </source>
</evidence>
<name>Q0W0H8_METAR</name>
<keyword evidence="2" id="KW-1185">Reference proteome</keyword>
<dbReference type="AlphaFoldDB" id="Q0W0H8"/>
<evidence type="ECO:0000313" key="2">
    <source>
        <dbReference type="Proteomes" id="UP000000663"/>
    </source>
</evidence>
<dbReference type="eggNOG" id="arCOG11644">
    <property type="taxonomic scope" value="Archaea"/>
</dbReference>
<dbReference type="GeneID" id="5143780"/>
<sequence length="98" mass="11770">MRIDYEHLLDNEIKGIENLDETVEVCYPTGCVDLTKKEILAKMCEIEFKMTGTWTHEFLDDLEQKYRYMNAYELAQEMCKRLQEIYDWDETVYARVLG</sequence>
<protein>
    <submittedName>
        <fullName evidence="1">Uncharacterized protein</fullName>
    </submittedName>
</protein>
<reference evidence="1 2" key="1">
    <citation type="journal article" date="2006" name="Science">
        <title>Genome of rice cluster I archaea -- the key methane producers in the rice rhizosphere.</title>
        <authorList>
            <person name="Erkel C."/>
            <person name="Kube M."/>
            <person name="Reinhardt R."/>
            <person name="Liesack W."/>
        </authorList>
    </citation>
    <scope>NUCLEOTIDE SEQUENCE [LARGE SCALE GENOMIC DNA]</scope>
    <source>
        <strain evidence="2">DSM 22066 / NBRC 105507 / MRE50</strain>
    </source>
</reference>
<dbReference type="OrthoDB" id="146439at2157"/>